<reference evidence="6 7" key="1">
    <citation type="submission" date="2021-06" db="EMBL/GenBank/DDBJ databases">
        <authorList>
            <person name="Sun Q."/>
            <person name="Li D."/>
        </authorList>
    </citation>
    <scope>NUCLEOTIDE SEQUENCE [LARGE SCALE GENOMIC DNA]</scope>
    <source>
        <strain evidence="6 7">MSJ-40</strain>
    </source>
</reference>
<evidence type="ECO:0000256" key="4">
    <source>
        <dbReference type="ARBA" id="ARBA00023163"/>
    </source>
</evidence>
<evidence type="ECO:0000313" key="6">
    <source>
        <dbReference type="EMBL" id="MBU5439480.1"/>
    </source>
</evidence>
<keyword evidence="2" id="KW-0731">Sigma factor</keyword>
<evidence type="ECO:0000256" key="3">
    <source>
        <dbReference type="ARBA" id="ARBA00023125"/>
    </source>
</evidence>
<keyword evidence="4" id="KW-0804">Transcription</keyword>
<keyword evidence="1" id="KW-0805">Transcription regulation</keyword>
<feature type="domain" description="RNA polymerase sigma-70 region 2" evidence="5">
    <location>
        <begin position="30"/>
        <end position="80"/>
    </location>
</feature>
<evidence type="ECO:0000256" key="2">
    <source>
        <dbReference type="ARBA" id="ARBA00023082"/>
    </source>
</evidence>
<dbReference type="PANTHER" id="PTHR30385">
    <property type="entry name" value="SIGMA FACTOR F FLAGELLAR"/>
    <property type="match status" value="1"/>
</dbReference>
<dbReference type="Proteomes" id="UP000749471">
    <property type="component" value="Unassembled WGS sequence"/>
</dbReference>
<comment type="caution">
    <text evidence="6">The sequence shown here is derived from an EMBL/GenBank/DDBJ whole genome shotgun (WGS) entry which is preliminary data.</text>
</comment>
<protein>
    <submittedName>
        <fullName evidence="6">Sigma-70 family RNA polymerase sigma factor</fullName>
    </submittedName>
</protein>
<dbReference type="NCBIfam" id="TIGR02937">
    <property type="entry name" value="sigma70-ECF"/>
    <property type="match status" value="1"/>
</dbReference>
<evidence type="ECO:0000313" key="7">
    <source>
        <dbReference type="Proteomes" id="UP000749471"/>
    </source>
</evidence>
<gene>
    <name evidence="6" type="ORF">KQI42_15805</name>
</gene>
<dbReference type="RefSeq" id="WP_216521187.1">
    <property type="nucleotide sequence ID" value="NZ_JAHLPM010000015.1"/>
</dbReference>
<proteinExistence type="predicted"/>
<evidence type="ECO:0000259" key="5">
    <source>
        <dbReference type="Pfam" id="PF04542"/>
    </source>
</evidence>
<dbReference type="PANTHER" id="PTHR30385:SF4">
    <property type="entry name" value="RNA POLYMERASE SIGMA-E FACTOR"/>
    <property type="match status" value="1"/>
</dbReference>
<keyword evidence="3" id="KW-0238">DNA-binding</keyword>
<dbReference type="InterPro" id="IPR007627">
    <property type="entry name" value="RNA_pol_sigma70_r2"/>
</dbReference>
<sequence>MLDEKINKMIEENLKLVPFVVHSKFKVDVSKNPDLLDEYISIGNIGLIKACEGFDENFGGAFSTYAVPIIWGEIQRFRRDVKNSVRLPRRLHKAGIEYGRGINENKDIDTICKESGIKKEDIEEWLATKDIVNLDTPVRDPKNEGSNLTRLDMLTDNFNIEEFVIEDMKYKEKMEILEKVLSDIEFKIVKLIESGVYRQKDIAKEIGVSQAQISRILKKMTEIVGPVIEEYYSGKISWNELCSKLSIKEKVSSSAFFDSICIALRNKFKSADIEVTKATIIEKLRELGINENSLTENQIDKLLNELEVFNVKKFEKEINELCKWLMDNPGEELNMGEELKKLGMSRSSISYYRGTIKDKILERLKDQGLDIREVPYGAKGTRLVLYSKEQPIISGEELTIPVEEIKPLENNILLDIADIPLKDYNLEFAEALQKSLSMLTRFGKRAVLDIKVREVS</sequence>
<keyword evidence="7" id="KW-1185">Reference proteome</keyword>
<name>A0ABS6EAN8_9FIRM</name>
<evidence type="ECO:0000256" key="1">
    <source>
        <dbReference type="ARBA" id="ARBA00023015"/>
    </source>
</evidence>
<dbReference type="InterPro" id="IPR014284">
    <property type="entry name" value="RNA_pol_sigma-70_dom"/>
</dbReference>
<dbReference type="EMBL" id="JAHLPM010000015">
    <property type="protein sequence ID" value="MBU5439480.1"/>
    <property type="molecule type" value="Genomic_DNA"/>
</dbReference>
<dbReference type="Pfam" id="PF04542">
    <property type="entry name" value="Sigma70_r2"/>
    <property type="match status" value="1"/>
</dbReference>
<organism evidence="6 7">
    <name type="scientific">Tissierella simiarum</name>
    <dbReference type="NCBI Taxonomy" id="2841534"/>
    <lineage>
        <taxon>Bacteria</taxon>
        <taxon>Bacillati</taxon>
        <taxon>Bacillota</taxon>
        <taxon>Tissierellia</taxon>
        <taxon>Tissierellales</taxon>
        <taxon>Tissierellaceae</taxon>
        <taxon>Tissierella</taxon>
    </lineage>
</organism>
<accession>A0ABS6EAN8</accession>